<protein>
    <submittedName>
        <fullName evidence="2">Predicted protein</fullName>
    </submittedName>
</protein>
<evidence type="ECO:0000256" key="1">
    <source>
        <dbReference type="SAM" id="MobiDB-lite"/>
    </source>
</evidence>
<evidence type="ECO:0000313" key="3">
    <source>
        <dbReference type="Proteomes" id="UP000008694"/>
    </source>
</evidence>
<proteinExistence type="predicted"/>
<accession>D7MSV8</accession>
<dbReference type="Gramene" id="Al_scaffold_0008_1714">
    <property type="protein sequence ID" value="Al_scaffold_0008_1714"/>
    <property type="gene ID" value="Al_scaffold_0008_1714"/>
</dbReference>
<feature type="region of interest" description="Disordered" evidence="1">
    <location>
        <begin position="61"/>
        <end position="113"/>
    </location>
</feature>
<organism evidence="3">
    <name type="scientific">Arabidopsis lyrata subsp. lyrata</name>
    <name type="common">Lyre-leaved rock-cress</name>
    <dbReference type="NCBI Taxonomy" id="81972"/>
    <lineage>
        <taxon>Eukaryota</taxon>
        <taxon>Viridiplantae</taxon>
        <taxon>Streptophyta</taxon>
        <taxon>Embryophyta</taxon>
        <taxon>Tracheophyta</taxon>
        <taxon>Spermatophyta</taxon>
        <taxon>Magnoliopsida</taxon>
        <taxon>eudicotyledons</taxon>
        <taxon>Gunneridae</taxon>
        <taxon>Pentapetalae</taxon>
        <taxon>rosids</taxon>
        <taxon>malvids</taxon>
        <taxon>Brassicales</taxon>
        <taxon>Brassicaceae</taxon>
        <taxon>Camelineae</taxon>
        <taxon>Arabidopsis</taxon>
    </lineage>
</organism>
<feature type="region of interest" description="Disordered" evidence="1">
    <location>
        <begin position="1"/>
        <end position="30"/>
    </location>
</feature>
<reference evidence="3" key="1">
    <citation type="journal article" date="2011" name="Nat. Genet.">
        <title>The Arabidopsis lyrata genome sequence and the basis of rapid genome size change.</title>
        <authorList>
            <person name="Hu T.T."/>
            <person name="Pattyn P."/>
            <person name="Bakker E.G."/>
            <person name="Cao J."/>
            <person name="Cheng J.-F."/>
            <person name="Clark R.M."/>
            <person name="Fahlgren N."/>
            <person name="Fawcett J.A."/>
            <person name="Grimwood J."/>
            <person name="Gundlach H."/>
            <person name="Haberer G."/>
            <person name="Hollister J.D."/>
            <person name="Ossowski S."/>
            <person name="Ottilar R.P."/>
            <person name="Salamov A.A."/>
            <person name="Schneeberger K."/>
            <person name="Spannagl M."/>
            <person name="Wang X."/>
            <person name="Yang L."/>
            <person name="Nasrallah M.E."/>
            <person name="Bergelson J."/>
            <person name="Carrington J.C."/>
            <person name="Gaut B.S."/>
            <person name="Schmutz J."/>
            <person name="Mayer K.F.X."/>
            <person name="Van de Peer Y."/>
            <person name="Grigoriev I.V."/>
            <person name="Nordborg M."/>
            <person name="Weigel D."/>
            <person name="Guo Y.-L."/>
        </authorList>
    </citation>
    <scope>NUCLEOTIDE SEQUENCE [LARGE SCALE GENOMIC DNA]</scope>
    <source>
        <strain evidence="3">cv. MN47</strain>
    </source>
</reference>
<dbReference type="HOGENOM" id="CLU_1761264_0_0_1"/>
<evidence type="ECO:0000313" key="2">
    <source>
        <dbReference type="EMBL" id="EFH40489.1"/>
    </source>
</evidence>
<keyword evidence="3" id="KW-1185">Reference proteome</keyword>
<dbReference type="Proteomes" id="UP000008694">
    <property type="component" value="Unassembled WGS sequence"/>
</dbReference>
<sequence length="148" mass="18068">MEEKKNRNEEYDTRRVEKNRPKDGGKSFPTIIFRDKLGARKWPFIFAMLRLIGIKIKGDEVEKKREEKKVEKKREERKVEKKEEEKKKMEENEVEKEEEKNEEEKKRNEDEEYDTWFKEEEKKMEEEKKNKDDVVLAAMALGWLKLLG</sequence>
<dbReference type="EMBL" id="GL348720">
    <property type="protein sequence ID" value="EFH40489.1"/>
    <property type="molecule type" value="Genomic_DNA"/>
</dbReference>
<feature type="compositionally biased region" description="Basic and acidic residues" evidence="1">
    <location>
        <begin position="1"/>
        <end position="25"/>
    </location>
</feature>
<gene>
    <name evidence="2" type="ORF">ARALYDRAFT_684894</name>
</gene>
<dbReference type="AlphaFoldDB" id="D7MSV8"/>
<name>D7MSV8_ARALL</name>